<dbReference type="PRINTS" id="PR00328">
    <property type="entry name" value="SAR1GTPBP"/>
</dbReference>
<feature type="binding site" evidence="14">
    <location>
        <position position="1656"/>
    </location>
    <ligand>
        <name>GTP</name>
        <dbReference type="ChEBI" id="CHEBI:37565"/>
    </ligand>
</feature>
<dbReference type="GO" id="GO:0046872">
    <property type="term" value="F:metal ion binding"/>
    <property type="evidence" value="ECO:0007669"/>
    <property type="project" value="UniProtKB-KW"/>
</dbReference>
<dbReference type="PROSITE" id="PS50948">
    <property type="entry name" value="PAN"/>
    <property type="match status" value="2"/>
</dbReference>
<keyword evidence="5 14" id="KW-0547">Nucleotide-binding</keyword>
<dbReference type="InterPro" id="IPR006689">
    <property type="entry name" value="Small_GTPase_ARF/SAR"/>
</dbReference>
<evidence type="ECO:0000256" key="4">
    <source>
        <dbReference type="ARBA" id="ARBA00022448"/>
    </source>
</evidence>
<comment type="similarity">
    <text evidence="3 17">Belongs to the small GTPase superfamily. SAR1 family.</text>
</comment>
<feature type="binding site" evidence="15">
    <location>
        <position position="1600"/>
    </location>
    <ligand>
        <name>GTP</name>
        <dbReference type="ChEBI" id="CHEBI:37565"/>
    </ligand>
</feature>
<dbReference type="SUPFAM" id="SSF52540">
    <property type="entry name" value="P-loop containing nucleoside triphosphate hydrolases"/>
    <property type="match status" value="1"/>
</dbReference>
<keyword evidence="12" id="KW-0472">Membrane</keyword>
<dbReference type="CDD" id="cd00879">
    <property type="entry name" value="Sar1"/>
    <property type="match status" value="1"/>
</dbReference>
<feature type="binding site" evidence="13">
    <location>
        <position position="1556"/>
    </location>
    <ligand>
        <name>Mg(2+)</name>
        <dbReference type="ChEBI" id="CHEBI:18420"/>
    </ligand>
</feature>
<evidence type="ECO:0000259" key="18">
    <source>
        <dbReference type="PROSITE" id="PS50948"/>
    </source>
</evidence>
<keyword evidence="4 17" id="KW-0813">Transport</keyword>
<feature type="domain" description="Apple" evidence="18">
    <location>
        <begin position="1271"/>
        <end position="1333"/>
    </location>
</feature>
<evidence type="ECO:0000256" key="8">
    <source>
        <dbReference type="ARBA" id="ARBA00022892"/>
    </source>
</evidence>
<feature type="binding site" evidence="14">
    <location>
        <position position="1559"/>
    </location>
    <ligand>
        <name>GTP</name>
        <dbReference type="ChEBI" id="CHEBI:37565"/>
    </ligand>
</feature>
<dbReference type="SMART" id="SM00178">
    <property type="entry name" value="SAR"/>
    <property type="match status" value="1"/>
</dbReference>
<sequence length="1724" mass="187084">MATRGTEPAWAGLFLYELEVFGKELDAAEQMVLYLDKPLDAEHWGGLRNIQGLSLEMAAEVVNLERSVVITGDHDDFEVTHQGLHTIMHGEGIMDIRYARVEYCGQRDFIGKYCMHFHHGGHCADCVLQGNAIVQGSQVGITVHGTHRSLVDSNVLWDVQAAGIFTEDGNEMYNTISGNVIICSWWEKCSVRWLGKEGQVAGLYLIGMTNHFIENRIAGYENGIWTVGSIAQNGQGMALNKVCPQHTPFGTFRGNVNHDCQRFGLYLDNQYPRNLERDNDGFVTDMGTCAEFTAEGRDNGVVPANVIEDEFDWHNMFVGQYSMGDIAFVNLVSVNNAHAMYWKESKNFADKKARHVRDSIFVNDPLDWYGQLQFLGPAGPFTFSLTNVSFVGGPVGCGALCAGQHCGLLGAGGPCTVQYLLSSVDFSQVHKDARRIAFGVNSVDMGYVQPMFVSSDNSLDGYRSMVSRHLNGFASVDGCKATENDVWDHAIACTVPVRRLNLWSHDLGNLTLLGAGYQVPPDESPTVKGMNSGNLLYEPMHGGYGALVVLGRNYTINGSLQGDISTELSDVLLEETFGDPEQLEVWVGDVPCLLSAQDDRSHLGVHGPPPETYLRRSCLATAFQVAEHNVVTETTTSTALSTTAPPGGNCAVESQVACCPDGSCPDLCAPGLTAQCCPSPQGARTCPSSSLIFSPNCSLGKAFDCTGETGIAGECEWPNVPAIPFYWDPWCSFGSLACFADGKNVECRFCGVGDFVSIPCPVKTTTTTTSTTRSSTTVQAMICALSDVIRPCSSDGCKVLAGGLTDRTCSDYCGANGLLCTGAWEDMDNDCNVKATLQCDQFWPGTPDLICQCQPVLRPPSASVWIQDALGRCLQAEFNRSGAALKSVSSCPQDLGAKAGARWILDSNTRHIHHANSASLCLHAAQPKGEGGLLVIWPCNLTDLCQQWVYNANTGQLQNAGGLCLDSRWPEPSADGGVQTGTCSSSAGDHQKWRMGDQLWKPPAWTVTSWGLPSPSAQGQVQLHTGPTAQGQLQLHTGSCLGSAAFRSKGGALQVWPCNSSDEGQQLAYNSTTRQVRISDGCCLSAYDHDVDGGGVHVWPCNATSGNQQFAFNRDSGLIWNSYGVCIDATGADTLSSRVHMWSCNQSNFHQQWNITTLFPVVPPSGRKRSQAYHLLQLCFLLLPGSGLKTGRLQLQTGICFASVQLNVSMSKLQMSICQATAGKQLWSLSGIAKQIRHPTGLCLTAPYGEGITSKVPLAFSPVGGGVGRACRGANQTDNSDTYYKLYAVRTLEECQQRCFRHSLCTGVEFSVERCEVWTQPIRASANVTGFSCFSASMADDTLAVFEAVDGRQNRACRGANEDDNFASYYMVSSASQQEDCERQCAAATGHCTGYEYHTSGRCELWSRPVGASAPSAGYHCSALATVLMADCNVSDRRQMWHFDETSGLVTNEQAGACLDAVGKGDAEGGRVRLLICNSLSASQKWRLVEDGSPPLASAVFAVGRFALATFVNFRVVVDRSGPMSLFTWLRDSFLDILGQLGLWNKHAKIIFLGLDNAGKTTLLGMLKDDRIVASRPTLYPTMEEISLGNVVFRTFDLGGHETARRIWRDYFPELNGIVFIVDAADRTRFLEAREELDHLLEDPMLSGVPIVILGNKIDIPIAAGEDEFRRALGLPYHVTVSQADLQNTKFFAGGPRPVQVFMVSVLKRSGYGEAFRWLAALIE</sequence>
<dbReference type="InterPro" id="IPR035992">
    <property type="entry name" value="Ricin_B-like_lectins"/>
</dbReference>
<feature type="binding site" evidence="14">
    <location>
        <position position="1659"/>
    </location>
    <ligand>
        <name>GTP</name>
        <dbReference type="ChEBI" id="CHEBI:37565"/>
    </ligand>
</feature>
<dbReference type="InterPro" id="IPR027417">
    <property type="entry name" value="P-loop_NTPase"/>
</dbReference>
<dbReference type="FunFam" id="3.40.50.300:FF:000161">
    <property type="entry name" value="Small COPII coat GTPase"/>
    <property type="match status" value="1"/>
</dbReference>
<evidence type="ECO:0000256" key="1">
    <source>
        <dbReference type="ARBA" id="ARBA00004395"/>
    </source>
</evidence>
<dbReference type="SMART" id="SM00177">
    <property type="entry name" value="ARF"/>
    <property type="match status" value="1"/>
</dbReference>
<evidence type="ECO:0000256" key="11">
    <source>
        <dbReference type="ARBA" id="ARBA00023134"/>
    </source>
</evidence>
<dbReference type="InterPro" id="IPR011050">
    <property type="entry name" value="Pectin_lyase_fold/virulence"/>
</dbReference>
<keyword evidence="13" id="KW-0460">Magnesium</keyword>
<evidence type="ECO:0000313" key="20">
    <source>
        <dbReference type="Proteomes" id="UP000626109"/>
    </source>
</evidence>
<dbReference type="Gene3D" id="2.80.10.50">
    <property type="match status" value="3"/>
</dbReference>
<dbReference type="GO" id="GO:0005789">
    <property type="term" value="C:endoplasmic reticulum membrane"/>
    <property type="evidence" value="ECO:0007669"/>
    <property type="project" value="UniProtKB-SubCell"/>
</dbReference>
<dbReference type="InterPro" id="IPR000772">
    <property type="entry name" value="Ricin_B_lectin"/>
</dbReference>
<accession>A0A813L2L7</accession>
<feature type="binding site" evidence="16">
    <location>
        <position position="1561"/>
    </location>
    <ligand>
        <name>Mg(2+)</name>
        <dbReference type="ChEBI" id="CHEBI:18420"/>
    </ligand>
</feature>
<dbReference type="Pfam" id="PF24606">
    <property type="entry name" value="CEMIP_beta-hel"/>
    <property type="match status" value="1"/>
</dbReference>
<evidence type="ECO:0000256" key="5">
    <source>
        <dbReference type="ARBA" id="ARBA00022741"/>
    </source>
</evidence>
<evidence type="ECO:0000256" key="2">
    <source>
        <dbReference type="ARBA" id="ARBA00004406"/>
    </source>
</evidence>
<feature type="binding site" evidence="14">
    <location>
        <position position="1562"/>
    </location>
    <ligand>
        <name>GTP</name>
        <dbReference type="ChEBI" id="CHEBI:37565"/>
    </ligand>
</feature>
<evidence type="ECO:0000256" key="15">
    <source>
        <dbReference type="PIRSR" id="PIRSR606689-1"/>
    </source>
</evidence>
<feature type="binding site" evidence="15">
    <location>
        <begin position="1656"/>
        <end position="1659"/>
    </location>
    <ligand>
        <name>GTP</name>
        <dbReference type="ChEBI" id="CHEBI:37565"/>
    </ligand>
</feature>
<keyword evidence="13" id="KW-0479">Metal-binding</keyword>
<evidence type="ECO:0000256" key="10">
    <source>
        <dbReference type="ARBA" id="ARBA00023034"/>
    </source>
</evidence>
<name>A0A813L2L7_POLGL</name>
<dbReference type="PANTHER" id="PTHR45684">
    <property type="entry name" value="RE74312P"/>
    <property type="match status" value="1"/>
</dbReference>
<feature type="binding site" evidence="16">
    <location>
        <position position="1578"/>
    </location>
    <ligand>
        <name>Mg(2+)</name>
        <dbReference type="ChEBI" id="CHEBI:18420"/>
    </ligand>
</feature>
<evidence type="ECO:0000256" key="6">
    <source>
        <dbReference type="ARBA" id="ARBA00022801"/>
    </source>
</evidence>
<dbReference type="NCBIfam" id="TIGR00231">
    <property type="entry name" value="small_GTP"/>
    <property type="match status" value="1"/>
</dbReference>
<evidence type="ECO:0000256" key="9">
    <source>
        <dbReference type="ARBA" id="ARBA00022927"/>
    </source>
</evidence>
<dbReference type="InterPro" id="IPR003609">
    <property type="entry name" value="Pan_app"/>
</dbReference>
<dbReference type="PROSITE" id="PS51417">
    <property type="entry name" value="ARF"/>
    <property type="match status" value="1"/>
</dbReference>
<dbReference type="Proteomes" id="UP000626109">
    <property type="component" value="Unassembled WGS sequence"/>
</dbReference>
<evidence type="ECO:0000256" key="14">
    <source>
        <dbReference type="PIRSR" id="PIRSR606687-2"/>
    </source>
</evidence>
<dbReference type="SUPFAM" id="SSF51126">
    <property type="entry name" value="Pectin lyase-like"/>
    <property type="match status" value="1"/>
</dbReference>
<dbReference type="Gene3D" id="2.160.20.10">
    <property type="entry name" value="Single-stranded right-handed beta-helix, Pectin lyase-like"/>
    <property type="match status" value="1"/>
</dbReference>
<protein>
    <recommendedName>
        <fullName evidence="18">Apple domain-containing protein</fullName>
    </recommendedName>
</protein>
<reference evidence="19" key="1">
    <citation type="submission" date="2021-02" db="EMBL/GenBank/DDBJ databases">
        <authorList>
            <person name="Dougan E. K."/>
            <person name="Rhodes N."/>
            <person name="Thang M."/>
            <person name="Chan C."/>
        </authorList>
    </citation>
    <scope>NUCLEOTIDE SEQUENCE</scope>
</reference>
<gene>
    <name evidence="19" type="ORF">PGLA2088_LOCUS37750</name>
</gene>
<dbReference type="PROSITE" id="PS50231">
    <property type="entry name" value="RICIN_B_LECTIN"/>
    <property type="match status" value="4"/>
</dbReference>
<dbReference type="Gene3D" id="3.40.50.300">
    <property type="entry name" value="P-loop containing nucleotide triphosphate hydrolases"/>
    <property type="match status" value="1"/>
</dbReference>
<dbReference type="GO" id="GO:0005525">
    <property type="term" value="F:GTP binding"/>
    <property type="evidence" value="ECO:0007669"/>
    <property type="project" value="UniProtKB-KW"/>
</dbReference>
<dbReference type="Pfam" id="PF00025">
    <property type="entry name" value="Arf"/>
    <property type="match status" value="1"/>
</dbReference>
<organism evidence="19 20">
    <name type="scientific">Polarella glacialis</name>
    <name type="common">Dinoflagellate</name>
    <dbReference type="NCBI Taxonomy" id="89957"/>
    <lineage>
        <taxon>Eukaryota</taxon>
        <taxon>Sar</taxon>
        <taxon>Alveolata</taxon>
        <taxon>Dinophyceae</taxon>
        <taxon>Suessiales</taxon>
        <taxon>Suessiaceae</taxon>
        <taxon>Polarella</taxon>
    </lineage>
</organism>
<keyword evidence="8 17" id="KW-0931">ER-Golgi transport</keyword>
<dbReference type="GO" id="GO:0000139">
    <property type="term" value="C:Golgi membrane"/>
    <property type="evidence" value="ECO:0007669"/>
    <property type="project" value="UniProtKB-SubCell"/>
</dbReference>
<keyword evidence="9 17" id="KW-0653">Protein transport</keyword>
<feature type="binding site" evidence="14">
    <location>
        <position position="1557"/>
    </location>
    <ligand>
        <name>GTP</name>
        <dbReference type="ChEBI" id="CHEBI:37565"/>
    </ligand>
</feature>
<dbReference type="GO" id="GO:0006886">
    <property type="term" value="P:intracellular protein transport"/>
    <property type="evidence" value="ECO:0007669"/>
    <property type="project" value="InterPro"/>
</dbReference>
<dbReference type="InterPro" id="IPR006687">
    <property type="entry name" value="Small_GTPase_SAR1"/>
</dbReference>
<comment type="caution">
    <text evidence="19">The sequence shown here is derived from an EMBL/GenBank/DDBJ whole genome shotgun (WGS) entry which is preliminary data.</text>
</comment>
<evidence type="ECO:0000256" key="3">
    <source>
        <dbReference type="ARBA" id="ARBA00007507"/>
    </source>
</evidence>
<comment type="subcellular location">
    <subcellularLocation>
        <location evidence="2">Endoplasmic reticulum membrane</location>
        <topology evidence="2">Peripheral membrane protein</topology>
    </subcellularLocation>
    <subcellularLocation>
        <location evidence="1">Golgi apparatus membrane</location>
        <topology evidence="1">Peripheral membrane protein</topology>
    </subcellularLocation>
</comment>
<evidence type="ECO:0000256" key="12">
    <source>
        <dbReference type="ARBA" id="ARBA00023136"/>
    </source>
</evidence>
<proteinExistence type="inferred from homology"/>
<keyword evidence="11 15" id="KW-0342">GTP-binding</keyword>
<feature type="binding site" evidence="14">
    <location>
        <position position="1706"/>
    </location>
    <ligand>
        <name>GTP</name>
        <dbReference type="ChEBI" id="CHEBI:37565"/>
    </ligand>
</feature>
<feature type="binding site" evidence="14">
    <location>
        <position position="1657"/>
    </location>
    <ligand>
        <name>GTP</name>
        <dbReference type="ChEBI" id="CHEBI:37565"/>
    </ligand>
</feature>
<dbReference type="PROSITE" id="PS51422">
    <property type="entry name" value="SAR1"/>
    <property type="match status" value="1"/>
</dbReference>
<dbReference type="Pfam" id="PF00652">
    <property type="entry name" value="Ricin_B_lectin"/>
    <property type="match status" value="3"/>
</dbReference>
<dbReference type="GO" id="GO:0003924">
    <property type="term" value="F:GTPase activity"/>
    <property type="evidence" value="ECO:0007669"/>
    <property type="project" value="InterPro"/>
</dbReference>
<feature type="binding site" evidence="14">
    <location>
        <position position="1561"/>
    </location>
    <ligand>
        <name>GTP</name>
        <dbReference type="ChEBI" id="CHEBI:37565"/>
    </ligand>
</feature>
<evidence type="ECO:0000256" key="7">
    <source>
        <dbReference type="ARBA" id="ARBA00022824"/>
    </source>
</evidence>
<keyword evidence="10 17" id="KW-0333">Golgi apparatus</keyword>
<feature type="binding site" evidence="14">
    <location>
        <position position="1560"/>
    </location>
    <ligand>
        <name>GTP</name>
        <dbReference type="ChEBI" id="CHEBI:37565"/>
    </ligand>
</feature>
<dbReference type="InterPro" id="IPR005225">
    <property type="entry name" value="Small_GTP-bd"/>
</dbReference>
<dbReference type="SUPFAM" id="SSF50370">
    <property type="entry name" value="Ricin B-like lectins"/>
    <property type="match status" value="3"/>
</dbReference>
<dbReference type="EMBL" id="CAJNNW010032548">
    <property type="protein sequence ID" value="CAE8713954.1"/>
    <property type="molecule type" value="Genomic_DNA"/>
</dbReference>
<evidence type="ECO:0000256" key="13">
    <source>
        <dbReference type="PIRSR" id="PIRSR606687-1"/>
    </source>
</evidence>
<feature type="domain" description="Apple" evidence="18">
    <location>
        <begin position="1357"/>
        <end position="1432"/>
    </location>
</feature>
<keyword evidence="7 17" id="KW-0256">Endoplasmic reticulum</keyword>
<keyword evidence="6" id="KW-0378">Hydrolase</keyword>
<dbReference type="SMART" id="SM00458">
    <property type="entry name" value="RICIN"/>
    <property type="match status" value="3"/>
</dbReference>
<feature type="binding site" evidence="14">
    <location>
        <position position="1707"/>
    </location>
    <ligand>
        <name>GTP</name>
        <dbReference type="ChEBI" id="CHEBI:37565"/>
    </ligand>
</feature>
<dbReference type="CDD" id="cd00161">
    <property type="entry name" value="beta-trefoil_Ricin-like"/>
    <property type="match status" value="1"/>
</dbReference>
<evidence type="ECO:0000313" key="19">
    <source>
        <dbReference type="EMBL" id="CAE8713954.1"/>
    </source>
</evidence>
<dbReference type="InterPro" id="IPR012334">
    <property type="entry name" value="Pectin_lyas_fold"/>
</dbReference>
<dbReference type="GO" id="GO:0016192">
    <property type="term" value="P:vesicle-mediated transport"/>
    <property type="evidence" value="ECO:0007669"/>
    <property type="project" value="UniProtKB-KW"/>
</dbReference>
<evidence type="ECO:0000256" key="17">
    <source>
        <dbReference type="RuleBase" id="RU003926"/>
    </source>
</evidence>
<dbReference type="InterPro" id="IPR055401">
    <property type="entry name" value="CEMIP_beta-hel_dom"/>
</dbReference>
<evidence type="ECO:0000256" key="16">
    <source>
        <dbReference type="PIRSR" id="PIRSR606689-2"/>
    </source>
</evidence>
<feature type="binding site" evidence="15">
    <location>
        <begin position="1554"/>
        <end position="1561"/>
    </location>
    <ligand>
        <name>GTP</name>
        <dbReference type="ChEBI" id="CHEBI:37565"/>
    </ligand>
</feature>